<dbReference type="InterPro" id="IPR001734">
    <property type="entry name" value="Na/solute_symporter"/>
</dbReference>
<feature type="transmembrane region" description="Helical" evidence="9">
    <location>
        <begin position="226"/>
        <end position="246"/>
    </location>
</feature>
<evidence type="ECO:0000256" key="3">
    <source>
        <dbReference type="ARBA" id="ARBA00022448"/>
    </source>
</evidence>
<feature type="transmembrane region" description="Helical" evidence="9">
    <location>
        <begin position="37"/>
        <end position="64"/>
    </location>
</feature>
<feature type="transmembrane region" description="Helical" evidence="9">
    <location>
        <begin position="258"/>
        <end position="282"/>
    </location>
</feature>
<dbReference type="PROSITE" id="PS50283">
    <property type="entry name" value="NA_SOLUT_SYMP_3"/>
    <property type="match status" value="1"/>
</dbReference>
<comment type="subcellular location">
    <subcellularLocation>
        <location evidence="1">Membrane</location>
        <topology evidence="1">Multi-pass membrane protein</topology>
    </subcellularLocation>
</comment>
<sequence length="486" mass="52712">MLLWLVVAYLVVSIGIGLYAATRVHNARDYITAGRNLPMVVVLAMVFATWFGAETVLGISATFIDEGFRGLISDPLGASVCLVLFGLIFARPLYRMNLLTLGDFFRMRYNRTTELILSICIVLSYLGWVAAQITALGLVFNVLSADVVSMNEGMLIGSAVVLVYTLFGGMWSVAMTTFVQMIVIVLGLLYVTTLAGDMAGGFDVVVAKAAADGKLDWLPTLDMVDMIAWIAAFATMALGSIPQQDVFQRVNSSKNETVAVWGTTLGGVSYFFFAAVPLFLAYTATIIDPDMVGRLMEQDSQLILPTLILQYMPFTAQVVFFGALLSVIMSTASGTLLAPSVTFSENVLRGFFPAMRDRQFLWSTRVTVVIFTVLVTWYATSTESSIHQMVENAYRITLAGAFVPLAAGLFWKRANNLGAALAIVCGLTTWILFELFVQEGDIEPQLFGLAASALGMLVGGLIGKPSHHRPHASHHHAAAGTHHTAR</sequence>
<proteinExistence type="inferred from homology"/>
<dbReference type="PANTHER" id="PTHR48086">
    <property type="entry name" value="SODIUM/PROLINE SYMPORTER-RELATED"/>
    <property type="match status" value="1"/>
</dbReference>
<dbReference type="Pfam" id="PF00474">
    <property type="entry name" value="SSF"/>
    <property type="match status" value="1"/>
</dbReference>
<evidence type="ECO:0000256" key="2">
    <source>
        <dbReference type="ARBA" id="ARBA00006434"/>
    </source>
</evidence>
<dbReference type="EMBL" id="CP014646">
    <property type="protein sequence ID" value="AMO38427.1"/>
    <property type="molecule type" value="Genomic_DNA"/>
</dbReference>
<evidence type="ECO:0000313" key="10">
    <source>
        <dbReference type="EMBL" id="AMO38427.1"/>
    </source>
</evidence>
<name>A0A127K906_9RHOO</name>
<evidence type="ECO:0000256" key="1">
    <source>
        <dbReference type="ARBA" id="ARBA00004141"/>
    </source>
</evidence>
<feature type="transmembrane region" description="Helical" evidence="9">
    <location>
        <begin position="445"/>
        <end position="463"/>
    </location>
</feature>
<feature type="region of interest" description="Disordered" evidence="8">
    <location>
        <begin position="466"/>
        <end position="486"/>
    </location>
</feature>
<gene>
    <name evidence="10" type="ORF">AC731_016680</name>
</gene>
<evidence type="ECO:0000256" key="7">
    <source>
        <dbReference type="RuleBase" id="RU362091"/>
    </source>
</evidence>
<organism evidence="10 11">
    <name type="scientific">Thauera humireducens</name>
    <dbReference type="NCBI Taxonomy" id="1134435"/>
    <lineage>
        <taxon>Bacteria</taxon>
        <taxon>Pseudomonadati</taxon>
        <taxon>Pseudomonadota</taxon>
        <taxon>Betaproteobacteria</taxon>
        <taxon>Rhodocyclales</taxon>
        <taxon>Zoogloeaceae</taxon>
        <taxon>Thauera</taxon>
    </lineage>
</organism>
<dbReference type="KEGG" id="thu:AC731_016680"/>
<dbReference type="InterPro" id="IPR038377">
    <property type="entry name" value="Na/Glc_symporter_sf"/>
</dbReference>
<keyword evidence="4 9" id="KW-0812">Transmembrane</keyword>
<accession>A0A127K906</accession>
<keyword evidence="11" id="KW-1185">Reference proteome</keyword>
<keyword evidence="5 9" id="KW-1133">Transmembrane helix</keyword>
<evidence type="ECO:0000256" key="9">
    <source>
        <dbReference type="SAM" id="Phobius"/>
    </source>
</evidence>
<protein>
    <submittedName>
        <fullName evidence="10">Sodium:solute symporter</fullName>
    </submittedName>
</protein>
<keyword evidence="6 9" id="KW-0472">Membrane</keyword>
<evidence type="ECO:0000256" key="6">
    <source>
        <dbReference type="ARBA" id="ARBA00023136"/>
    </source>
</evidence>
<dbReference type="PANTHER" id="PTHR48086:SF7">
    <property type="entry name" value="SODIUM-SOLUTE SYMPORTER-RELATED"/>
    <property type="match status" value="1"/>
</dbReference>
<dbReference type="Gene3D" id="1.20.1730.10">
    <property type="entry name" value="Sodium/glucose cotransporter"/>
    <property type="match status" value="1"/>
</dbReference>
<feature type="transmembrane region" description="Helical" evidence="9">
    <location>
        <begin position="360"/>
        <end position="380"/>
    </location>
</feature>
<dbReference type="Proteomes" id="UP000036902">
    <property type="component" value="Chromosome"/>
</dbReference>
<keyword evidence="3" id="KW-0813">Transport</keyword>
<dbReference type="GO" id="GO:0005886">
    <property type="term" value="C:plasma membrane"/>
    <property type="evidence" value="ECO:0007669"/>
    <property type="project" value="TreeGrafter"/>
</dbReference>
<reference evidence="11" key="1">
    <citation type="submission" date="2016-03" db="EMBL/GenBank/DDBJ databases">
        <authorList>
            <person name="Ma C."/>
            <person name="Zhou S."/>
            <person name="Yang G."/>
        </authorList>
    </citation>
    <scope>NUCLEOTIDE SEQUENCE [LARGE SCALE GENOMIC DNA]</scope>
    <source>
        <strain evidence="11">SgZ-1</strain>
    </source>
</reference>
<evidence type="ECO:0000313" key="11">
    <source>
        <dbReference type="Proteomes" id="UP000036902"/>
    </source>
</evidence>
<feature type="transmembrane region" description="Helical" evidence="9">
    <location>
        <begin position="155"/>
        <end position="174"/>
    </location>
</feature>
<feature type="transmembrane region" description="Helical" evidence="9">
    <location>
        <begin position="314"/>
        <end position="339"/>
    </location>
</feature>
<dbReference type="CDD" id="cd11474">
    <property type="entry name" value="SLC5sbd_CHT"/>
    <property type="match status" value="1"/>
</dbReference>
<feature type="transmembrane region" description="Helical" evidence="9">
    <location>
        <begin position="181"/>
        <end position="206"/>
    </location>
</feature>
<feature type="transmembrane region" description="Helical" evidence="9">
    <location>
        <begin position="76"/>
        <end position="94"/>
    </location>
</feature>
<dbReference type="AlphaFoldDB" id="A0A127K906"/>
<feature type="transmembrane region" description="Helical" evidence="9">
    <location>
        <begin position="115"/>
        <end position="143"/>
    </location>
</feature>
<feature type="transmembrane region" description="Helical" evidence="9">
    <location>
        <begin position="6"/>
        <end position="25"/>
    </location>
</feature>
<evidence type="ECO:0000256" key="8">
    <source>
        <dbReference type="SAM" id="MobiDB-lite"/>
    </source>
</evidence>
<evidence type="ECO:0000256" key="4">
    <source>
        <dbReference type="ARBA" id="ARBA00022692"/>
    </source>
</evidence>
<comment type="similarity">
    <text evidence="2 7">Belongs to the sodium:solute symporter (SSF) (TC 2.A.21) family.</text>
</comment>
<dbReference type="RefSeq" id="WP_004259843.1">
    <property type="nucleotide sequence ID" value="NZ_CP014646.1"/>
</dbReference>
<feature type="transmembrane region" description="Helical" evidence="9">
    <location>
        <begin position="417"/>
        <end position="433"/>
    </location>
</feature>
<dbReference type="GO" id="GO:0022857">
    <property type="term" value="F:transmembrane transporter activity"/>
    <property type="evidence" value="ECO:0007669"/>
    <property type="project" value="InterPro"/>
</dbReference>
<dbReference type="STRING" id="1134435.AC731_016680"/>
<dbReference type="InterPro" id="IPR050277">
    <property type="entry name" value="Sodium:Solute_Symporter"/>
</dbReference>
<evidence type="ECO:0000256" key="5">
    <source>
        <dbReference type="ARBA" id="ARBA00022989"/>
    </source>
</evidence>
<feature type="transmembrane region" description="Helical" evidence="9">
    <location>
        <begin position="392"/>
        <end position="410"/>
    </location>
</feature>